<comment type="similarity">
    <text evidence="1">Belongs to the TTC38 family.</text>
</comment>
<evidence type="ECO:0000256" key="4">
    <source>
        <dbReference type="ARBA" id="ARBA00022803"/>
    </source>
</evidence>
<keyword evidence="3" id="KW-0677">Repeat</keyword>
<sequence>MAIDKLGLEFTAALPETVKAFNDAMDDYMVFTGEPVGHLLAAAEVDPDFALGYCLTGCLRLFGGVSAAHPRINLELRAAKARRSRVNVREQAHIDAFERAVMGEMCEAGEMWDAVLQKFPHDMMAAKCAHEAYYLVGESDRMRRSVMQILPAWGEDRPYYGYLLGMGAFGLEEAHDYRLAEDMGRKAFELEPADCWAVHAVAHVMEMEGRRADGIAWLESSSQHWAGARWL</sequence>
<accession>A0A382V5X2</accession>
<dbReference type="EMBL" id="UINC01149132">
    <property type="protein sequence ID" value="SVD41415.1"/>
    <property type="molecule type" value="Genomic_DNA"/>
</dbReference>
<proteinExistence type="inferred from homology"/>
<organism evidence="5">
    <name type="scientific">marine metagenome</name>
    <dbReference type="NCBI Taxonomy" id="408172"/>
    <lineage>
        <taxon>unclassified sequences</taxon>
        <taxon>metagenomes</taxon>
        <taxon>ecological metagenomes</taxon>
    </lineage>
</organism>
<evidence type="ECO:0000256" key="2">
    <source>
        <dbReference type="ARBA" id="ARBA00019992"/>
    </source>
</evidence>
<gene>
    <name evidence="5" type="ORF">METZ01_LOCUS394269</name>
</gene>
<dbReference type="AlphaFoldDB" id="A0A382V5X2"/>
<dbReference type="Gene3D" id="1.25.40.10">
    <property type="entry name" value="Tetratricopeptide repeat domain"/>
    <property type="match status" value="1"/>
</dbReference>
<evidence type="ECO:0000256" key="1">
    <source>
        <dbReference type="ARBA" id="ARBA00005857"/>
    </source>
</evidence>
<reference evidence="5" key="1">
    <citation type="submission" date="2018-05" db="EMBL/GenBank/DDBJ databases">
        <authorList>
            <person name="Lanie J.A."/>
            <person name="Ng W.-L."/>
            <person name="Kazmierczak K.M."/>
            <person name="Andrzejewski T.M."/>
            <person name="Davidsen T.M."/>
            <person name="Wayne K.J."/>
            <person name="Tettelin H."/>
            <person name="Glass J.I."/>
            <person name="Rusch D."/>
            <person name="Podicherti R."/>
            <person name="Tsui H.-C.T."/>
            <person name="Winkler M.E."/>
        </authorList>
    </citation>
    <scope>NUCLEOTIDE SEQUENCE</scope>
</reference>
<dbReference type="PANTHER" id="PTHR16263:SF4">
    <property type="entry name" value="TETRATRICOPEPTIDE REPEAT PROTEIN 38"/>
    <property type="match status" value="1"/>
</dbReference>
<protein>
    <recommendedName>
        <fullName evidence="2">Tetratricopeptide repeat protein 38</fullName>
    </recommendedName>
</protein>
<evidence type="ECO:0000256" key="3">
    <source>
        <dbReference type="ARBA" id="ARBA00022737"/>
    </source>
</evidence>
<feature type="non-terminal residue" evidence="5">
    <location>
        <position position="231"/>
    </location>
</feature>
<dbReference type="InterPro" id="IPR011990">
    <property type="entry name" value="TPR-like_helical_dom_sf"/>
</dbReference>
<dbReference type="InterPro" id="IPR033891">
    <property type="entry name" value="TTC38"/>
</dbReference>
<dbReference type="PANTHER" id="PTHR16263">
    <property type="entry name" value="TETRATRICOPEPTIDE REPEAT PROTEIN 38"/>
    <property type="match status" value="1"/>
</dbReference>
<evidence type="ECO:0000313" key="5">
    <source>
        <dbReference type="EMBL" id="SVD41415.1"/>
    </source>
</evidence>
<name>A0A382V5X2_9ZZZZ</name>
<keyword evidence="4" id="KW-0802">TPR repeat</keyword>